<keyword evidence="3" id="KW-1185">Reference proteome</keyword>
<protein>
    <recommendedName>
        <fullName evidence="1">F-box domain-containing protein</fullName>
    </recommendedName>
</protein>
<dbReference type="Gramene" id="TraesLAC3B03G01680580.1">
    <property type="protein sequence ID" value="TraesLAC3B03G01680580.1.CDS1"/>
    <property type="gene ID" value="TraesLAC3B03G01680580"/>
</dbReference>
<dbReference type="Gramene" id="TraesPARA_EIv1.0_0216160.1">
    <property type="protein sequence ID" value="TraesPARA_EIv1.0_0216160.1.CDS1"/>
    <property type="gene ID" value="TraesPARA_EIv1.0_0216160"/>
</dbReference>
<dbReference type="Gramene" id="TraesSTAUn03G04562470.1">
    <property type="protein sequence ID" value="TraesSTAUn03G04562470.1.CDS1"/>
    <property type="gene ID" value="TraesSTAUn03G04562470"/>
</dbReference>
<dbReference type="Gramene" id="TraesCSU03G0355100.1">
    <property type="protein sequence ID" value="TraesCSU03G0355100.1.CDS1"/>
    <property type="gene ID" value="TraesCSU03G0355100"/>
</dbReference>
<dbReference type="EnsemblPlants" id="TraesCSU02G218100.1">
    <property type="protein sequence ID" value="TraesCSU02G218100.1.cds1"/>
    <property type="gene ID" value="TraesCSU02G218100"/>
</dbReference>
<dbReference type="Gramene" id="TraesCSU02G218100.1">
    <property type="protein sequence ID" value="TraesCSU02G218100.1.cds1"/>
    <property type="gene ID" value="TraesCSU02G218100"/>
</dbReference>
<dbReference type="PANTHER" id="PTHR34591:SF36">
    <property type="entry name" value="F-BOX DOMAIN-CONTAINING PROTEIN"/>
    <property type="match status" value="1"/>
</dbReference>
<proteinExistence type="predicted"/>
<evidence type="ECO:0000313" key="3">
    <source>
        <dbReference type="Proteomes" id="UP000019116"/>
    </source>
</evidence>
<organism evidence="2">
    <name type="scientific">Triticum aestivum</name>
    <name type="common">Wheat</name>
    <dbReference type="NCBI Taxonomy" id="4565"/>
    <lineage>
        <taxon>Eukaryota</taxon>
        <taxon>Viridiplantae</taxon>
        <taxon>Streptophyta</taxon>
        <taxon>Embryophyta</taxon>
        <taxon>Tracheophyta</taxon>
        <taxon>Spermatophyta</taxon>
        <taxon>Magnoliopsida</taxon>
        <taxon>Liliopsida</taxon>
        <taxon>Poales</taxon>
        <taxon>Poaceae</taxon>
        <taxon>BOP clade</taxon>
        <taxon>Pooideae</taxon>
        <taxon>Triticodae</taxon>
        <taxon>Triticeae</taxon>
        <taxon>Triticinae</taxon>
        <taxon>Triticum</taxon>
    </lineage>
</organism>
<dbReference type="Gramene" id="TraesPARA_EIv1.0_0216170.1">
    <property type="protein sequence ID" value="TraesPARA_EIv1.0_0216170.1.CDS1"/>
    <property type="gene ID" value="TraesPARA_EIv1.0_0216170"/>
</dbReference>
<name>A0A3B6UCL6_WHEAT</name>
<dbReference type="Gramene" id="TraesLACUn03G04541680.1">
    <property type="protein sequence ID" value="TraesLACUn03G04541680.1.CDS1"/>
    <property type="gene ID" value="TraesLACUn03G04541680"/>
</dbReference>
<dbReference type="InterPro" id="IPR036047">
    <property type="entry name" value="F-box-like_dom_sf"/>
</dbReference>
<dbReference type="SUPFAM" id="SSF81383">
    <property type="entry name" value="F-box domain"/>
    <property type="match status" value="1"/>
</dbReference>
<dbReference type="Gramene" id="TraesPARA_EIv1.0_0216190.1">
    <property type="protein sequence ID" value="TraesPARA_EIv1.0_0216190.1.CDS1"/>
    <property type="gene ID" value="TraesPARA_EIv1.0_0216190"/>
</dbReference>
<reference evidence="2" key="2">
    <citation type="submission" date="2018-10" db="UniProtKB">
        <authorList>
            <consortium name="EnsemblPlants"/>
        </authorList>
    </citation>
    <scope>IDENTIFICATION</scope>
</reference>
<dbReference type="OMA" id="CSCKSIE"/>
<dbReference type="InterPro" id="IPR001810">
    <property type="entry name" value="F-box_dom"/>
</dbReference>
<dbReference type="Gramene" id="TraesPARA_EIv1.0_0216180.1">
    <property type="protein sequence ID" value="TraesPARA_EIv1.0_0216180.1.CDS1"/>
    <property type="gene ID" value="TraesPARA_EIv1.0_0216180"/>
</dbReference>
<dbReference type="Gramene" id="TraesPARA_EIv1.0_0216130.1">
    <property type="protein sequence ID" value="TraesPARA_EIv1.0_0216130.1.CDS1"/>
    <property type="gene ID" value="TraesPARA_EIv1.0_0216130"/>
</dbReference>
<accession>A0A3B6UCL6</accession>
<evidence type="ECO:0000313" key="2">
    <source>
        <dbReference type="EnsemblPlants" id="TraesCSU02G218100.1.cds1"/>
    </source>
</evidence>
<reference evidence="2" key="1">
    <citation type="submission" date="2018-08" db="EMBL/GenBank/DDBJ databases">
        <authorList>
            <person name="Rossello M."/>
        </authorList>
    </citation>
    <scope>NUCLEOTIDE SEQUENCE [LARGE SCALE GENOMIC DNA]</scope>
    <source>
        <strain evidence="2">cv. Chinese Spring</strain>
    </source>
</reference>
<evidence type="ECO:0000259" key="1">
    <source>
        <dbReference type="SMART" id="SM00256"/>
    </source>
</evidence>
<feature type="domain" description="F-box" evidence="1">
    <location>
        <begin position="5"/>
        <end position="45"/>
    </location>
</feature>
<sequence length="425" mass="48844">MDRLLPDVVLADVLGRLPQRSLAVSRAVCKCLRDIIDDLSLLRADLLPLSLGKIFTNFKAMELSEFFYPVNDPTAISRSCLLGIIDDHCNGLVLIKYIDHFVMNPITRQWVLLPPPPPPSTEMKDFYQNGAKYLVFDPTVAPDYEVFLIPHVPGRDTLGLLSLELEWPPSPFILSVYSSTSKHWEQRPFVRKGDAIGSIGHILQSEKEREKHYGVYLRGALYVHCQNDYFYKISPSNGEYQVIKPPPGIETSNHRQVYLGKSRNEVRCAIVDCSYELRVWIMDESHGQYEWVLKHHIDILHLMQRQDNLQVDGPWSSQEYYYDDAGHDHMKKAPQEYCYDYFSIHNEEGPAAEGTRLAFLGFHPFNKDVVFLTDTSEQGFAYHLESSTVEHLEKLNPMTESVYYNPRTFVEVSFPFTPCLTGELS</sequence>
<dbReference type="OrthoDB" id="639965at2759"/>
<dbReference type="AlphaFoldDB" id="A0A3B6UCL6"/>
<dbReference type="Gramene" id="TraesPARA_EIv1.0_0216140.1">
    <property type="protein sequence ID" value="TraesPARA_EIv1.0_0216140.1.CDS1"/>
    <property type="gene ID" value="TraesPARA_EIv1.0_0216140"/>
</dbReference>
<dbReference type="Gramene" id="TraesJUL1B03G00388970.1">
    <property type="protein sequence ID" value="TraesJUL1B03G00388970.1.CDS1"/>
    <property type="gene ID" value="TraesJUL1B03G00388970"/>
</dbReference>
<dbReference type="Proteomes" id="UP000019116">
    <property type="component" value="Chromosome Un"/>
</dbReference>
<dbReference type="SMART" id="SM00256">
    <property type="entry name" value="FBOX"/>
    <property type="match status" value="1"/>
</dbReference>
<dbReference type="Pfam" id="PF00646">
    <property type="entry name" value="F-box"/>
    <property type="match status" value="1"/>
</dbReference>
<dbReference type="Gramene" id="TraesSTA1B03G00387790.1">
    <property type="protein sequence ID" value="TraesSTA1B03G00387790.1.CDS1"/>
    <property type="gene ID" value="TraesSTA1B03G00387790"/>
</dbReference>
<dbReference type="PANTHER" id="PTHR34591">
    <property type="entry name" value="OS03G0653100 PROTEIN-RELATED"/>
    <property type="match status" value="1"/>
</dbReference>